<name>A0A0A6RKZ9_9GAMM</name>
<accession>A0A0A6RKZ9</accession>
<organism evidence="1 2">
    <name type="scientific">Candidatus Thiomargarita nelsonii</name>
    <dbReference type="NCBI Taxonomy" id="1003181"/>
    <lineage>
        <taxon>Bacteria</taxon>
        <taxon>Pseudomonadati</taxon>
        <taxon>Pseudomonadota</taxon>
        <taxon>Gammaproteobacteria</taxon>
        <taxon>Thiotrichales</taxon>
        <taxon>Thiotrichaceae</taxon>
        <taxon>Thiomargarita</taxon>
    </lineage>
</organism>
<dbReference type="EMBL" id="LUTY01002562">
    <property type="protein sequence ID" value="OAD20068.1"/>
    <property type="molecule type" value="Genomic_DNA"/>
</dbReference>
<reference evidence="1 2" key="1">
    <citation type="submission" date="2016-05" db="EMBL/GenBank/DDBJ databases">
        <title>Single-cell genome of chain-forming Candidatus Thiomargarita nelsonii and comparison to other large sulfur-oxidizing bacteria.</title>
        <authorList>
            <person name="Winkel M."/>
            <person name="Salman V."/>
            <person name="Woyke T."/>
            <person name="Schulz-Vogt H."/>
            <person name="Richter M."/>
            <person name="Flood B."/>
            <person name="Bailey J."/>
            <person name="Amann R."/>
            <person name="Mussmann M."/>
        </authorList>
    </citation>
    <scope>NUCLEOTIDE SEQUENCE [LARGE SCALE GENOMIC DNA]</scope>
    <source>
        <strain evidence="1 2">THI036</strain>
    </source>
</reference>
<evidence type="ECO:0000313" key="1">
    <source>
        <dbReference type="EMBL" id="OAD20068.1"/>
    </source>
</evidence>
<gene>
    <name evidence="1" type="ORF">THIOM_004249</name>
</gene>
<keyword evidence="2" id="KW-1185">Reference proteome</keyword>
<proteinExistence type="predicted"/>
<dbReference type="Proteomes" id="UP000076962">
    <property type="component" value="Unassembled WGS sequence"/>
</dbReference>
<sequence>MDRGVVKKKQIWLNFRREVDSIFIPRGIWATMRNKNGINSSMPILFFFTTPAWNRNSFVSKHFVPSEAYNSVLTEGDYLLLL</sequence>
<dbReference type="AlphaFoldDB" id="A0A0A6RKZ9"/>
<comment type="caution">
    <text evidence="1">The sequence shown here is derived from an EMBL/GenBank/DDBJ whole genome shotgun (WGS) entry which is preliminary data.</text>
</comment>
<protein>
    <submittedName>
        <fullName evidence="1">Uncharacterized protein</fullName>
    </submittedName>
</protein>
<evidence type="ECO:0000313" key="2">
    <source>
        <dbReference type="Proteomes" id="UP000076962"/>
    </source>
</evidence>